<evidence type="ECO:0000259" key="1">
    <source>
        <dbReference type="Pfam" id="PF01844"/>
    </source>
</evidence>
<protein>
    <submittedName>
        <fullName evidence="2">HNH endonuclease</fullName>
    </submittedName>
</protein>
<dbReference type="Proteomes" id="UP001204814">
    <property type="component" value="Unassembled WGS sequence"/>
</dbReference>
<dbReference type="AlphaFoldDB" id="A0AAP2XT53"/>
<dbReference type="GO" id="GO:0003676">
    <property type="term" value="F:nucleic acid binding"/>
    <property type="evidence" value="ECO:0007669"/>
    <property type="project" value="InterPro"/>
</dbReference>
<comment type="caution">
    <text evidence="2">The sequence shown here is derived from an EMBL/GenBank/DDBJ whole genome shotgun (WGS) entry which is preliminary data.</text>
</comment>
<keyword evidence="2" id="KW-0255">Endonuclease</keyword>
<accession>A0AAP2XT53</accession>
<proteinExistence type="predicted"/>
<sequence length="311" mass="37317">MIKISKICDKNKNEFYDDVKESYLKLLNKIKKNEKKIYNIENRNKIIDYFYEDDKICENKVIEVITGDRKALEKVIKEIGVLEKNKDDKKLHEEFESIYKNFTNREFGRTWGKKIGVEICPYCNRSFIYTTPKKGTRPQYDHYYPKSKYPYLALSMYNLIPCCPVCNNAKNAEDTFDNKSLLYPFEEEYGYDIFFEIETDEQLCYLGLSNDFNIKIKSKNVEEDLKQKVQNSSKILHIEELYNLHNDYVSKLLRSKYIFTDEYCQSLLDTYPDWFFDMNEVKNQLYFNSLQKEEWGEQILSKLTYDILNSE</sequence>
<reference evidence="2" key="1">
    <citation type="submission" date="2022-06" db="EMBL/GenBank/DDBJ databases">
        <title>Isolation of gut microbiota from human fecal samples.</title>
        <authorList>
            <person name="Pamer E.G."/>
            <person name="Barat B."/>
            <person name="Waligurski E."/>
            <person name="Medina S."/>
            <person name="Paddock L."/>
            <person name="Mostad J."/>
        </authorList>
    </citation>
    <scope>NUCLEOTIDE SEQUENCE</scope>
    <source>
        <strain evidence="2">DFI.6.24</strain>
    </source>
</reference>
<organism evidence="2 3">
    <name type="scientific">Faecalibacillus intestinalis</name>
    <dbReference type="NCBI Taxonomy" id="1982626"/>
    <lineage>
        <taxon>Bacteria</taxon>
        <taxon>Bacillati</taxon>
        <taxon>Bacillota</taxon>
        <taxon>Erysipelotrichia</taxon>
        <taxon>Erysipelotrichales</taxon>
        <taxon>Coprobacillaceae</taxon>
        <taxon>Faecalibacillus</taxon>
    </lineage>
</organism>
<dbReference type="EMBL" id="JANGBO010000008">
    <property type="protein sequence ID" value="MCQ5061995.1"/>
    <property type="molecule type" value="Genomic_DNA"/>
</dbReference>
<dbReference type="RefSeq" id="WP_117347354.1">
    <property type="nucleotide sequence ID" value="NZ_JAJDKX010000015.1"/>
</dbReference>
<dbReference type="GO" id="GO:0008270">
    <property type="term" value="F:zinc ion binding"/>
    <property type="evidence" value="ECO:0007669"/>
    <property type="project" value="InterPro"/>
</dbReference>
<dbReference type="GO" id="GO:0004519">
    <property type="term" value="F:endonuclease activity"/>
    <property type="evidence" value="ECO:0007669"/>
    <property type="project" value="UniProtKB-KW"/>
</dbReference>
<keyword evidence="2" id="KW-0378">Hydrolase</keyword>
<evidence type="ECO:0000313" key="2">
    <source>
        <dbReference type="EMBL" id="MCQ5061995.1"/>
    </source>
</evidence>
<feature type="domain" description="HNH" evidence="1">
    <location>
        <begin position="120"/>
        <end position="172"/>
    </location>
</feature>
<name>A0AAP2XT53_9FIRM</name>
<evidence type="ECO:0000313" key="3">
    <source>
        <dbReference type="Proteomes" id="UP001204814"/>
    </source>
</evidence>
<dbReference type="InterPro" id="IPR002711">
    <property type="entry name" value="HNH"/>
</dbReference>
<gene>
    <name evidence="2" type="ORF">NE542_09230</name>
</gene>
<keyword evidence="2" id="KW-0540">Nuclease</keyword>
<dbReference type="Gene3D" id="1.10.30.50">
    <property type="match status" value="1"/>
</dbReference>
<dbReference type="Pfam" id="PF01844">
    <property type="entry name" value="HNH"/>
    <property type="match status" value="1"/>
</dbReference>